<dbReference type="InterPro" id="IPR040644">
    <property type="entry name" value="HydF_tetramer"/>
</dbReference>
<dbReference type="InterPro" id="IPR006073">
    <property type="entry name" value="GTP-bd"/>
</dbReference>
<dbReference type="SUPFAM" id="SSF52540">
    <property type="entry name" value="P-loop containing nucleoside triphosphate hydrolases"/>
    <property type="match status" value="1"/>
</dbReference>
<dbReference type="InterPro" id="IPR041606">
    <property type="entry name" value="HydF_dimer"/>
</dbReference>
<dbReference type="Gene3D" id="3.40.50.11410">
    <property type="match status" value="1"/>
</dbReference>
<reference evidence="4 5" key="1">
    <citation type="submission" date="2021-05" db="EMBL/GenBank/DDBJ databases">
        <title>Shewanella sp. JM162201.</title>
        <authorList>
            <person name="Xu S."/>
            <person name="Li A."/>
        </authorList>
    </citation>
    <scope>NUCLEOTIDE SEQUENCE [LARGE SCALE GENOMIC DNA]</scope>
    <source>
        <strain evidence="4 5">JM162201</strain>
    </source>
</reference>
<dbReference type="InterPro" id="IPR023873">
    <property type="entry name" value="FeFe-hyd_GTPase_HydF"/>
</dbReference>
<dbReference type="CDD" id="cd00880">
    <property type="entry name" value="Era_like"/>
    <property type="match status" value="1"/>
</dbReference>
<gene>
    <name evidence="4" type="primary">hydF</name>
    <name evidence="4" type="ORF">KJI95_09910</name>
</gene>
<keyword evidence="5" id="KW-1185">Reference proteome</keyword>
<dbReference type="InterPro" id="IPR005225">
    <property type="entry name" value="Small_GTP-bd"/>
</dbReference>
<feature type="domain" description="G" evidence="1">
    <location>
        <begin position="26"/>
        <end position="139"/>
    </location>
</feature>
<dbReference type="PANTHER" id="PTHR42714">
    <property type="entry name" value="TRNA MODIFICATION GTPASE GTPBP3"/>
    <property type="match status" value="1"/>
</dbReference>
<dbReference type="PANTHER" id="PTHR42714:SF6">
    <property type="entry name" value="TRANSLATION INITIATION FACTOR IF-2"/>
    <property type="match status" value="1"/>
</dbReference>
<evidence type="ECO:0000313" key="4">
    <source>
        <dbReference type="EMBL" id="MBT1444836.1"/>
    </source>
</evidence>
<dbReference type="InterPro" id="IPR027417">
    <property type="entry name" value="P-loop_NTPase"/>
</dbReference>
<dbReference type="RefSeq" id="WP_214507033.1">
    <property type="nucleotide sequence ID" value="NZ_JAHEPS010000003.1"/>
</dbReference>
<organism evidence="4 5">
    <name type="scientific">Shewanella jiangmenensis</name>
    <dbReference type="NCBI Taxonomy" id="2837387"/>
    <lineage>
        <taxon>Bacteria</taxon>
        <taxon>Pseudomonadati</taxon>
        <taxon>Pseudomonadota</taxon>
        <taxon>Gammaproteobacteria</taxon>
        <taxon>Alteromonadales</taxon>
        <taxon>Shewanellaceae</taxon>
        <taxon>Shewanella</taxon>
    </lineage>
</organism>
<dbReference type="Gene3D" id="3.40.50.300">
    <property type="entry name" value="P-loop containing nucleotide triphosphate hydrolases"/>
    <property type="match status" value="1"/>
</dbReference>
<evidence type="ECO:0000259" key="3">
    <source>
        <dbReference type="Pfam" id="PF18133"/>
    </source>
</evidence>
<feature type="domain" description="Hydrogen maturase F dimerization" evidence="2">
    <location>
        <begin position="208"/>
        <end position="309"/>
    </location>
</feature>
<feature type="domain" description="Hydrogen maturase F tetramerization" evidence="3">
    <location>
        <begin position="315"/>
        <end position="428"/>
    </location>
</feature>
<evidence type="ECO:0000313" key="5">
    <source>
        <dbReference type="Proteomes" id="UP001195903"/>
    </source>
</evidence>
<dbReference type="Pfam" id="PF18133">
    <property type="entry name" value="HydF_tetramer"/>
    <property type="match status" value="1"/>
</dbReference>
<dbReference type="Gene3D" id="3.40.50.11420">
    <property type="match status" value="1"/>
</dbReference>
<dbReference type="NCBIfam" id="TIGR00231">
    <property type="entry name" value="small_GTP"/>
    <property type="match status" value="1"/>
</dbReference>
<evidence type="ECO:0000259" key="2">
    <source>
        <dbReference type="Pfam" id="PF18128"/>
    </source>
</evidence>
<dbReference type="Pfam" id="PF18128">
    <property type="entry name" value="HydF_dimer"/>
    <property type="match status" value="1"/>
</dbReference>
<dbReference type="Proteomes" id="UP001195903">
    <property type="component" value="Unassembled WGS sequence"/>
</dbReference>
<accession>A0ABS5V4V4</accession>
<dbReference type="NCBIfam" id="TIGR03918">
    <property type="entry name" value="GTP_HydF"/>
    <property type="match status" value="1"/>
</dbReference>
<name>A0ABS5V4V4_9GAMM</name>
<comment type="caution">
    <text evidence="4">The sequence shown here is derived from an EMBL/GenBank/DDBJ whole genome shotgun (WGS) entry which is preliminary data.</text>
</comment>
<proteinExistence type="predicted"/>
<sequence>MCQGIEPGVQPIATGQSAPRGMRAVIALFGRTNTGKSSLLNALTGQRSAIVSAVKGTTTDAVAKGYELLPLGPVTFYDTAGLDDDSPLGAQRVKATRRIMFRADMGLVVVDDSGLGEHEYRLIDELKALNMAVIVVFNKADISAPRPKDLAFCRERQLPYCAMSATNSTESCNKERNAQGAATNSGIGELKRLLIEQAPTQLSETPLLAADLYRRGDSIICVAPIDKAAPKGRLILPQVQVLREALDKGALATLVQDSELHRALELARLAGTAPALVITDAQAIVKVAKEVADNIPLTTFSTLFARQKGCLATLERGALKLDALKDNDRVLIAEGCSHNVQEDDIGRVKLPKWIESYSGKQLSFEVCAGHDFPDDLERYALVVHCGACMLGRAEMLRRIRECERRAVPITNYGIAIAKLQGVLERVTRPFRATSPA</sequence>
<evidence type="ECO:0000259" key="1">
    <source>
        <dbReference type="Pfam" id="PF01926"/>
    </source>
</evidence>
<protein>
    <submittedName>
        <fullName evidence="4">[FeFe] hydrogenase H-cluster maturation GTPase HydF</fullName>
    </submittedName>
</protein>
<dbReference type="EMBL" id="JAHEPS010000003">
    <property type="protein sequence ID" value="MBT1444836.1"/>
    <property type="molecule type" value="Genomic_DNA"/>
</dbReference>
<dbReference type="Pfam" id="PF01926">
    <property type="entry name" value="MMR_HSR1"/>
    <property type="match status" value="1"/>
</dbReference>